<gene>
    <name evidence="6" type="primary">dirc2_3</name>
    <name evidence="6" type="ORF">Anas_09358</name>
</gene>
<feature type="transmembrane region" description="Helical" evidence="5">
    <location>
        <begin position="147"/>
        <end position="166"/>
    </location>
</feature>
<comment type="subcellular location">
    <subcellularLocation>
        <location evidence="1">Membrane</location>
        <topology evidence="1">Multi-pass membrane protein</topology>
    </subcellularLocation>
</comment>
<keyword evidence="4 5" id="KW-0472">Membrane</keyword>
<sequence>MGSCLTLSLPAMLSSTWFPMEERATATAVAAVATQLGGAGMYLSPLLVRTPDDILTKDEIANDIFILMYIPGFIAAFLYFPEKPSKPPSVSSSMERINYFTSIKLIMRNPQVLCVITAYVFSMSIPLTWVSIMNFSLECLGVAQTESMWIAITACLASPLFSFVVARVTDHSYGYLKVTIVGLLLSSSCFYIWILLMTETVASSSYEIVASSSYGKFLFYLFLSSSCFYIRILLMTEAVASYRTVRFSVYCSALFVAVVFAISLQYSSVPLLIRAGSRIGVPLSRECNRSYSYNNDGHCGYGLFTRVDGTVKMFSMGQLLFTRELLPDNNTNDVRKRSSQKV</sequence>
<organism evidence="6 7">
    <name type="scientific">Armadillidium nasatum</name>
    <dbReference type="NCBI Taxonomy" id="96803"/>
    <lineage>
        <taxon>Eukaryota</taxon>
        <taxon>Metazoa</taxon>
        <taxon>Ecdysozoa</taxon>
        <taxon>Arthropoda</taxon>
        <taxon>Crustacea</taxon>
        <taxon>Multicrustacea</taxon>
        <taxon>Malacostraca</taxon>
        <taxon>Eumalacostraca</taxon>
        <taxon>Peracarida</taxon>
        <taxon>Isopoda</taxon>
        <taxon>Oniscidea</taxon>
        <taxon>Crinocheta</taxon>
        <taxon>Armadillidiidae</taxon>
        <taxon>Armadillidium</taxon>
    </lineage>
</organism>
<evidence type="ECO:0000256" key="2">
    <source>
        <dbReference type="ARBA" id="ARBA00022692"/>
    </source>
</evidence>
<dbReference type="OrthoDB" id="6380121at2759"/>
<keyword evidence="7" id="KW-1185">Reference proteome</keyword>
<evidence type="ECO:0000313" key="6">
    <source>
        <dbReference type="EMBL" id="KAB7504009.1"/>
    </source>
</evidence>
<comment type="caution">
    <text evidence="6">The sequence shown here is derived from an EMBL/GenBank/DDBJ whole genome shotgun (WGS) entry which is preliminary data.</text>
</comment>
<feature type="transmembrane region" description="Helical" evidence="5">
    <location>
        <begin position="178"/>
        <end position="197"/>
    </location>
</feature>
<evidence type="ECO:0000256" key="5">
    <source>
        <dbReference type="SAM" id="Phobius"/>
    </source>
</evidence>
<dbReference type="Pfam" id="PF07690">
    <property type="entry name" value="MFS_1"/>
    <property type="match status" value="1"/>
</dbReference>
<dbReference type="Gene3D" id="1.20.1250.20">
    <property type="entry name" value="MFS general substrate transporter like domains"/>
    <property type="match status" value="1"/>
</dbReference>
<evidence type="ECO:0000313" key="7">
    <source>
        <dbReference type="Proteomes" id="UP000326759"/>
    </source>
</evidence>
<feature type="transmembrane region" description="Helical" evidence="5">
    <location>
        <begin position="60"/>
        <end position="80"/>
    </location>
</feature>
<proteinExistence type="predicted"/>
<protein>
    <submittedName>
        <fullName evidence="6">Disrupted in renal carcinoma protein 2-like protein</fullName>
    </submittedName>
</protein>
<dbReference type="InterPro" id="IPR049680">
    <property type="entry name" value="FLVCR1-2_SLC49-like"/>
</dbReference>
<dbReference type="SUPFAM" id="SSF103473">
    <property type="entry name" value="MFS general substrate transporter"/>
    <property type="match status" value="1"/>
</dbReference>
<dbReference type="PANTHER" id="PTHR10924:SF27">
    <property type="entry name" value="SOLUTE CARRIER FAMILY 49 MEMBER 4"/>
    <property type="match status" value="1"/>
</dbReference>
<accession>A0A5N5TCV4</accession>
<dbReference type="PANTHER" id="PTHR10924">
    <property type="entry name" value="MAJOR FACILITATOR SUPERFAMILY PROTEIN-RELATED"/>
    <property type="match status" value="1"/>
</dbReference>
<feature type="transmembrane region" description="Helical" evidence="5">
    <location>
        <begin position="247"/>
        <end position="266"/>
    </location>
</feature>
<dbReference type="Proteomes" id="UP000326759">
    <property type="component" value="Unassembled WGS sequence"/>
</dbReference>
<dbReference type="GO" id="GO:0016020">
    <property type="term" value="C:membrane"/>
    <property type="evidence" value="ECO:0007669"/>
    <property type="project" value="UniProtKB-SubCell"/>
</dbReference>
<evidence type="ECO:0000256" key="4">
    <source>
        <dbReference type="ARBA" id="ARBA00023136"/>
    </source>
</evidence>
<feature type="transmembrane region" description="Helical" evidence="5">
    <location>
        <begin position="217"/>
        <end position="235"/>
    </location>
</feature>
<evidence type="ECO:0000256" key="3">
    <source>
        <dbReference type="ARBA" id="ARBA00022989"/>
    </source>
</evidence>
<dbReference type="InterPro" id="IPR011701">
    <property type="entry name" value="MFS"/>
</dbReference>
<name>A0A5N5TCV4_9CRUS</name>
<keyword evidence="3 5" id="KW-1133">Transmembrane helix</keyword>
<dbReference type="EMBL" id="SEYY01003969">
    <property type="protein sequence ID" value="KAB7504009.1"/>
    <property type="molecule type" value="Genomic_DNA"/>
</dbReference>
<feature type="transmembrane region" description="Helical" evidence="5">
    <location>
        <begin position="112"/>
        <end position="135"/>
    </location>
</feature>
<evidence type="ECO:0000256" key="1">
    <source>
        <dbReference type="ARBA" id="ARBA00004141"/>
    </source>
</evidence>
<dbReference type="AlphaFoldDB" id="A0A5N5TCV4"/>
<dbReference type="InterPro" id="IPR036259">
    <property type="entry name" value="MFS_trans_sf"/>
</dbReference>
<reference evidence="6 7" key="1">
    <citation type="journal article" date="2019" name="PLoS Biol.">
        <title>Sex chromosomes control vertical transmission of feminizing Wolbachia symbionts in an isopod.</title>
        <authorList>
            <person name="Becking T."/>
            <person name="Chebbi M.A."/>
            <person name="Giraud I."/>
            <person name="Moumen B."/>
            <person name="Laverre T."/>
            <person name="Caubet Y."/>
            <person name="Peccoud J."/>
            <person name="Gilbert C."/>
            <person name="Cordaux R."/>
        </authorList>
    </citation>
    <scope>NUCLEOTIDE SEQUENCE [LARGE SCALE GENOMIC DNA]</scope>
    <source>
        <strain evidence="6">ANa2</strain>
        <tissue evidence="6">Whole body excluding digestive tract and cuticle</tissue>
    </source>
</reference>
<dbReference type="GO" id="GO:0022857">
    <property type="term" value="F:transmembrane transporter activity"/>
    <property type="evidence" value="ECO:0007669"/>
    <property type="project" value="InterPro"/>
</dbReference>
<keyword evidence="2 5" id="KW-0812">Transmembrane</keyword>